<keyword evidence="5" id="KW-1185">Reference proteome</keyword>
<comment type="similarity">
    <text evidence="2">Belongs to the SNF7 family.</text>
</comment>
<comment type="subcellular location">
    <subcellularLocation>
        <location evidence="1">Endosome</location>
    </subcellularLocation>
</comment>
<gene>
    <name evidence="4" type="ORF">XAT740_LOCUS55125</name>
</gene>
<keyword evidence="3" id="KW-0967">Endosome</keyword>
<evidence type="ECO:0000256" key="2">
    <source>
        <dbReference type="ARBA" id="ARBA00006190"/>
    </source>
</evidence>
<dbReference type="Pfam" id="PF03357">
    <property type="entry name" value="Snf7"/>
    <property type="match status" value="1"/>
</dbReference>
<accession>A0A816EN21</accession>
<evidence type="ECO:0000256" key="1">
    <source>
        <dbReference type="ARBA" id="ARBA00004177"/>
    </source>
</evidence>
<dbReference type="AlphaFoldDB" id="A0A816EN21"/>
<evidence type="ECO:0000313" key="4">
    <source>
        <dbReference type="EMBL" id="CAF1651805.1"/>
    </source>
</evidence>
<dbReference type="Gene3D" id="1.10.287.1060">
    <property type="entry name" value="ESAT-6-like"/>
    <property type="match status" value="1"/>
</dbReference>
<protein>
    <submittedName>
        <fullName evidence="4">Uncharacterized protein</fullName>
    </submittedName>
</protein>
<evidence type="ECO:0000256" key="3">
    <source>
        <dbReference type="ARBA" id="ARBA00022753"/>
    </source>
</evidence>
<dbReference type="GO" id="GO:0006900">
    <property type="term" value="P:vesicle budding from membrane"/>
    <property type="evidence" value="ECO:0007669"/>
    <property type="project" value="TreeGrafter"/>
</dbReference>
<dbReference type="InterPro" id="IPR005024">
    <property type="entry name" value="Snf7_fam"/>
</dbReference>
<dbReference type="GO" id="GO:0005771">
    <property type="term" value="C:multivesicular body"/>
    <property type="evidence" value="ECO:0007669"/>
    <property type="project" value="TreeGrafter"/>
</dbReference>
<dbReference type="Proteomes" id="UP000663828">
    <property type="component" value="Unassembled WGS sequence"/>
</dbReference>
<name>A0A816EN21_ADIRI</name>
<dbReference type="PANTHER" id="PTHR22761:SF10">
    <property type="entry name" value="GH13992P"/>
    <property type="match status" value="1"/>
</dbReference>
<dbReference type="GO" id="GO:0032511">
    <property type="term" value="P:late endosome to vacuole transport via multivesicular body sorting pathway"/>
    <property type="evidence" value="ECO:0007669"/>
    <property type="project" value="TreeGrafter"/>
</dbReference>
<organism evidence="4 5">
    <name type="scientific">Adineta ricciae</name>
    <name type="common">Rotifer</name>
    <dbReference type="NCBI Taxonomy" id="249248"/>
    <lineage>
        <taxon>Eukaryota</taxon>
        <taxon>Metazoa</taxon>
        <taxon>Spiralia</taxon>
        <taxon>Gnathifera</taxon>
        <taxon>Rotifera</taxon>
        <taxon>Eurotatoria</taxon>
        <taxon>Bdelloidea</taxon>
        <taxon>Adinetida</taxon>
        <taxon>Adinetidae</taxon>
        <taxon>Adineta</taxon>
    </lineage>
</organism>
<dbReference type="GO" id="GO:0000815">
    <property type="term" value="C:ESCRT III complex"/>
    <property type="evidence" value="ECO:0007669"/>
    <property type="project" value="TreeGrafter"/>
</dbReference>
<sequence length="206" mass="22915">MSVFQRLFGGSKKGNGENISTDEAIQRLSNVEDLLNKKQIHLESQIESEKVNALSCSKQGNKRGALMALKRKKKHENVLKQIDGTLITLEIQRESLQNAKSNIDVLRVMRSAAGALKKTHDNLNVDDVHDLMDDLDEQNTLAKEIADAISAPGLSGLDQHDDADLERELEELARLDEPEEIGTLPEVPVIPTKTKVLDRKLEDFAT</sequence>
<dbReference type="PANTHER" id="PTHR22761">
    <property type="entry name" value="CHARGED MULTIVESICULAR BODY PROTEIN"/>
    <property type="match status" value="1"/>
</dbReference>
<comment type="caution">
    <text evidence="4">The sequence shown here is derived from an EMBL/GenBank/DDBJ whole genome shotgun (WGS) entry which is preliminary data.</text>
</comment>
<dbReference type="GO" id="GO:0009898">
    <property type="term" value="C:cytoplasmic side of plasma membrane"/>
    <property type="evidence" value="ECO:0007669"/>
    <property type="project" value="TreeGrafter"/>
</dbReference>
<evidence type="ECO:0000313" key="5">
    <source>
        <dbReference type="Proteomes" id="UP000663828"/>
    </source>
</evidence>
<dbReference type="EMBL" id="CAJNOR010010187">
    <property type="protein sequence ID" value="CAF1651805.1"/>
    <property type="molecule type" value="Genomic_DNA"/>
</dbReference>
<reference evidence="4" key="1">
    <citation type="submission" date="2021-02" db="EMBL/GenBank/DDBJ databases">
        <authorList>
            <person name="Nowell W R."/>
        </authorList>
    </citation>
    <scope>NUCLEOTIDE SEQUENCE</scope>
</reference>
<proteinExistence type="inferred from homology"/>